<evidence type="ECO:0000313" key="3">
    <source>
        <dbReference type="Proteomes" id="UP001066276"/>
    </source>
</evidence>
<proteinExistence type="predicted"/>
<dbReference type="EMBL" id="JANPWB010000012">
    <property type="protein sequence ID" value="KAJ1114880.1"/>
    <property type="molecule type" value="Genomic_DNA"/>
</dbReference>
<keyword evidence="3" id="KW-1185">Reference proteome</keyword>
<dbReference type="AlphaFoldDB" id="A0AAV7NIZ0"/>
<evidence type="ECO:0000256" key="1">
    <source>
        <dbReference type="SAM" id="MobiDB-lite"/>
    </source>
</evidence>
<name>A0AAV7NIZ0_PLEWA</name>
<sequence length="189" mass="19364">MQTCYCLSGRCGLSRSVSLGRHIRPSCFSASTGRPTLPLIQHPLGGLGTPQVKLGAQVQDSPGPGLRAQSVRHCPVRSPSPLGGPPGSERVHAPGNGTPGLSRALHRGSLPGCRQDKWACGTHLGSFNAGGRTPEQAQQGLRCGITPSALVGAARSQKACVSFGASNFTTSGYRATGRSPDIADLGSEG</sequence>
<gene>
    <name evidence="2" type="ORF">NDU88_003110</name>
</gene>
<protein>
    <submittedName>
        <fullName evidence="2">Uncharacterized protein</fullName>
    </submittedName>
</protein>
<organism evidence="2 3">
    <name type="scientific">Pleurodeles waltl</name>
    <name type="common">Iberian ribbed newt</name>
    <dbReference type="NCBI Taxonomy" id="8319"/>
    <lineage>
        <taxon>Eukaryota</taxon>
        <taxon>Metazoa</taxon>
        <taxon>Chordata</taxon>
        <taxon>Craniata</taxon>
        <taxon>Vertebrata</taxon>
        <taxon>Euteleostomi</taxon>
        <taxon>Amphibia</taxon>
        <taxon>Batrachia</taxon>
        <taxon>Caudata</taxon>
        <taxon>Salamandroidea</taxon>
        <taxon>Salamandridae</taxon>
        <taxon>Pleurodelinae</taxon>
        <taxon>Pleurodeles</taxon>
    </lineage>
</organism>
<comment type="caution">
    <text evidence="2">The sequence shown here is derived from an EMBL/GenBank/DDBJ whole genome shotgun (WGS) entry which is preliminary data.</text>
</comment>
<reference evidence="2" key="1">
    <citation type="journal article" date="2022" name="bioRxiv">
        <title>Sequencing and chromosome-scale assembly of the giantPleurodeles waltlgenome.</title>
        <authorList>
            <person name="Brown T."/>
            <person name="Elewa A."/>
            <person name="Iarovenko S."/>
            <person name="Subramanian E."/>
            <person name="Araus A.J."/>
            <person name="Petzold A."/>
            <person name="Susuki M."/>
            <person name="Suzuki K.-i.T."/>
            <person name="Hayashi T."/>
            <person name="Toyoda A."/>
            <person name="Oliveira C."/>
            <person name="Osipova E."/>
            <person name="Leigh N.D."/>
            <person name="Simon A."/>
            <person name="Yun M.H."/>
        </authorList>
    </citation>
    <scope>NUCLEOTIDE SEQUENCE</scope>
    <source>
        <strain evidence="2">20211129_DDA</strain>
        <tissue evidence="2">Liver</tissue>
    </source>
</reference>
<evidence type="ECO:0000313" key="2">
    <source>
        <dbReference type="EMBL" id="KAJ1114880.1"/>
    </source>
</evidence>
<feature type="region of interest" description="Disordered" evidence="1">
    <location>
        <begin position="58"/>
        <end position="100"/>
    </location>
</feature>
<dbReference type="Proteomes" id="UP001066276">
    <property type="component" value="Chromosome 8"/>
</dbReference>
<accession>A0AAV7NIZ0</accession>